<keyword evidence="5 7" id="KW-0472">Membrane</keyword>
<keyword evidence="10" id="KW-1185">Reference proteome</keyword>
<gene>
    <name evidence="9" type="ORF">EDM22_14225</name>
</gene>
<evidence type="ECO:0000313" key="9">
    <source>
        <dbReference type="EMBL" id="RNB46278.1"/>
    </source>
</evidence>
<evidence type="ECO:0000256" key="5">
    <source>
        <dbReference type="ARBA" id="ARBA00023136"/>
    </source>
</evidence>
<feature type="domain" description="Type II secretion system protein GspF" evidence="8">
    <location>
        <begin position="131"/>
        <end position="255"/>
    </location>
</feature>
<comment type="caution">
    <text evidence="9">The sequence shown here is derived from an EMBL/GenBank/DDBJ whole genome shotgun (WGS) entry which is preliminary data.</text>
</comment>
<dbReference type="OrthoDB" id="3267562at2"/>
<comment type="subcellular location">
    <subcellularLocation>
        <location evidence="1">Cell membrane</location>
        <topology evidence="1">Multi-pass membrane protein</topology>
    </subcellularLocation>
</comment>
<dbReference type="EMBL" id="RHHB01000035">
    <property type="protein sequence ID" value="RNB46278.1"/>
    <property type="molecule type" value="Genomic_DNA"/>
</dbReference>
<feature type="compositionally biased region" description="Basic and acidic residues" evidence="6">
    <location>
        <begin position="39"/>
        <end position="57"/>
    </location>
</feature>
<keyword evidence="4 7" id="KW-1133">Transmembrane helix</keyword>
<dbReference type="Pfam" id="PF00482">
    <property type="entry name" value="T2SSF"/>
    <property type="match status" value="1"/>
</dbReference>
<feature type="transmembrane region" description="Helical" evidence="7">
    <location>
        <begin position="390"/>
        <end position="412"/>
    </location>
</feature>
<evidence type="ECO:0000256" key="6">
    <source>
        <dbReference type="SAM" id="MobiDB-lite"/>
    </source>
</evidence>
<evidence type="ECO:0000256" key="3">
    <source>
        <dbReference type="ARBA" id="ARBA00022692"/>
    </source>
</evidence>
<evidence type="ECO:0000256" key="2">
    <source>
        <dbReference type="ARBA" id="ARBA00022475"/>
    </source>
</evidence>
<name>A0A3M8A4X3_9MICO</name>
<evidence type="ECO:0000256" key="1">
    <source>
        <dbReference type="ARBA" id="ARBA00004651"/>
    </source>
</evidence>
<accession>A0A3M8A4X3</accession>
<evidence type="ECO:0000256" key="7">
    <source>
        <dbReference type="SAM" id="Phobius"/>
    </source>
</evidence>
<feature type="compositionally biased region" description="Basic residues" evidence="6">
    <location>
        <begin position="58"/>
        <end position="72"/>
    </location>
</feature>
<feature type="transmembrane region" description="Helical" evidence="7">
    <location>
        <begin position="242"/>
        <end position="261"/>
    </location>
</feature>
<feature type="transmembrane region" description="Helical" evidence="7">
    <location>
        <begin position="267"/>
        <end position="287"/>
    </location>
</feature>
<organism evidence="9 10">
    <name type="scientific">Agromyces tardus</name>
    <dbReference type="NCBI Taxonomy" id="2583849"/>
    <lineage>
        <taxon>Bacteria</taxon>
        <taxon>Bacillati</taxon>
        <taxon>Actinomycetota</taxon>
        <taxon>Actinomycetes</taxon>
        <taxon>Micrococcales</taxon>
        <taxon>Microbacteriaceae</taxon>
        <taxon>Agromyces</taxon>
    </lineage>
</organism>
<feature type="region of interest" description="Disordered" evidence="6">
    <location>
        <begin position="1"/>
        <end position="84"/>
    </location>
</feature>
<keyword evidence="2" id="KW-1003">Cell membrane</keyword>
<proteinExistence type="predicted"/>
<dbReference type="PANTHER" id="PTHR35007">
    <property type="entry name" value="INTEGRAL MEMBRANE PROTEIN-RELATED"/>
    <property type="match status" value="1"/>
</dbReference>
<sequence length="423" mass="43053">MPRCGAARAARRTQHGARRRRGNAARELARRRARAARVARLDRGDVGRRGRPADGQRIRPRRAPRARRRPSAGRRDRPIRLEGRSAGGGAVLSLFAPGQVPWSGARLRAVVAARRAVDPALTVDLVAGVAERLAALLTAGVAPAAAWRNVVPDSDDADRRIVEAAAVAAGDGEPVASAIASARQAHPAASPAWSVLAAAWSVADAAGSPLAACLVMLASALRDEAQLRREARAALAGPAASARLVAALPVVAVAFGAMLGFDTLGVLLGNPLGLACLLLGCGFLWAGSRWSRALVARAAVAQPSAGLELELLAVALASGASLGRAAELVASALRAHLPELPPSAAAGPVVALAERAGAPVAELLRAEAARLRGAARTDGAMRAAALGVRLMLPLGCCVLPAFVLVGVAPLMISVVTGTLGGAR</sequence>
<evidence type="ECO:0000256" key="4">
    <source>
        <dbReference type="ARBA" id="ARBA00022989"/>
    </source>
</evidence>
<dbReference type="Proteomes" id="UP000275048">
    <property type="component" value="Unassembled WGS sequence"/>
</dbReference>
<evidence type="ECO:0000313" key="10">
    <source>
        <dbReference type="Proteomes" id="UP000275048"/>
    </source>
</evidence>
<dbReference type="PANTHER" id="PTHR35007:SF4">
    <property type="entry name" value="CONSERVED TRANSMEMBRANE PROTEIN-RELATED"/>
    <property type="match status" value="1"/>
</dbReference>
<evidence type="ECO:0000259" key="8">
    <source>
        <dbReference type="Pfam" id="PF00482"/>
    </source>
</evidence>
<dbReference type="InterPro" id="IPR018076">
    <property type="entry name" value="T2SS_GspF_dom"/>
</dbReference>
<feature type="compositionally biased region" description="Basic residues" evidence="6">
    <location>
        <begin position="9"/>
        <end position="37"/>
    </location>
</feature>
<dbReference type="GO" id="GO:0005886">
    <property type="term" value="C:plasma membrane"/>
    <property type="evidence" value="ECO:0007669"/>
    <property type="project" value="UniProtKB-SubCell"/>
</dbReference>
<dbReference type="AlphaFoldDB" id="A0A3M8A4X3"/>
<feature type="compositionally biased region" description="Basic and acidic residues" evidence="6">
    <location>
        <begin position="73"/>
        <end position="83"/>
    </location>
</feature>
<keyword evidence="3 7" id="KW-0812">Transmembrane</keyword>
<reference evidence="9 10" key="1">
    <citation type="submission" date="2018-10" db="EMBL/GenBank/DDBJ databases">
        <title>Isolation, diversity and antibacterial activity of antinobacteria from the wheat rhizosphere soil.</title>
        <authorList>
            <person name="Sun T."/>
        </authorList>
    </citation>
    <scope>NUCLEOTIDE SEQUENCE [LARGE SCALE GENOMIC DNA]</scope>
    <source>
        <strain evidence="9 10">SJ-23</strain>
    </source>
</reference>
<protein>
    <submittedName>
        <fullName evidence="9">Pilus assembly protein</fullName>
    </submittedName>
</protein>